<organism evidence="3 4">
    <name type="scientific">Thlaspi arvense</name>
    <name type="common">Field penny-cress</name>
    <dbReference type="NCBI Taxonomy" id="13288"/>
    <lineage>
        <taxon>Eukaryota</taxon>
        <taxon>Viridiplantae</taxon>
        <taxon>Streptophyta</taxon>
        <taxon>Embryophyta</taxon>
        <taxon>Tracheophyta</taxon>
        <taxon>Spermatophyta</taxon>
        <taxon>Magnoliopsida</taxon>
        <taxon>eudicotyledons</taxon>
        <taxon>Gunneridae</taxon>
        <taxon>Pentapetalae</taxon>
        <taxon>rosids</taxon>
        <taxon>malvids</taxon>
        <taxon>Brassicales</taxon>
        <taxon>Brassicaceae</taxon>
        <taxon>Thlaspideae</taxon>
        <taxon>Thlaspi</taxon>
    </lineage>
</organism>
<sequence length="329" mass="35495">MNSGESTGGSGNIGGVTGGSGNIGVTEGSGNIGVTGGSGNIGVAGAGNIGVTGAGNIGAGGGKNKGPNEIKQTREALLKAQQDRPPEVPVARPLRSFPDGSKLRFDWSRTHAALLSKIYEQTRDICWALVLATILQFGYNKDRAQTNQHKELNIDSFIEQFKLTEKERFDNEKLDPKDLAIKSINKVIKHVSVVGIAKGNEGSMTKRKKEGKNFHIKGLFARKHMATPEDIVQLLENKGPVGLILDITRPLTELKEGIYRVPKPVDGVGRHMVTIVAHGRTNSGEIFFDIQNSWGTTWGVDGHGRIIISGTTDDIVYLHEVSKKDKKKK</sequence>
<protein>
    <recommendedName>
        <fullName evidence="2">Peptidase C1A papain C-terminal domain-containing protein</fullName>
    </recommendedName>
</protein>
<name>A0AAU9SX01_THLAR</name>
<gene>
    <name evidence="3" type="ORF">TAV2_LOCUS21084</name>
</gene>
<evidence type="ECO:0000313" key="4">
    <source>
        <dbReference type="Proteomes" id="UP000836841"/>
    </source>
</evidence>
<dbReference type="InterPro" id="IPR000668">
    <property type="entry name" value="Peptidase_C1A_C"/>
</dbReference>
<evidence type="ECO:0000313" key="3">
    <source>
        <dbReference type="EMBL" id="CAH2072552.1"/>
    </source>
</evidence>
<evidence type="ECO:0000259" key="2">
    <source>
        <dbReference type="Pfam" id="PF00112"/>
    </source>
</evidence>
<dbReference type="AlphaFoldDB" id="A0AAU9SX01"/>
<keyword evidence="4" id="KW-1185">Reference proteome</keyword>
<evidence type="ECO:0000256" key="1">
    <source>
        <dbReference type="SAM" id="MobiDB-lite"/>
    </source>
</evidence>
<accession>A0AAU9SX01</accession>
<reference evidence="3 4" key="1">
    <citation type="submission" date="2022-03" db="EMBL/GenBank/DDBJ databases">
        <authorList>
            <person name="Nunn A."/>
            <person name="Chopra R."/>
            <person name="Nunn A."/>
            <person name="Contreras Garrido A."/>
        </authorList>
    </citation>
    <scope>NUCLEOTIDE SEQUENCE [LARGE SCALE GENOMIC DNA]</scope>
</reference>
<dbReference type="SUPFAM" id="SSF54001">
    <property type="entry name" value="Cysteine proteinases"/>
    <property type="match status" value="1"/>
</dbReference>
<dbReference type="EMBL" id="OU466862">
    <property type="protein sequence ID" value="CAH2072552.1"/>
    <property type="molecule type" value="Genomic_DNA"/>
</dbReference>
<feature type="region of interest" description="Disordered" evidence="1">
    <location>
        <begin position="1"/>
        <end position="20"/>
    </location>
</feature>
<dbReference type="GO" id="GO:0008234">
    <property type="term" value="F:cysteine-type peptidase activity"/>
    <property type="evidence" value="ECO:0007669"/>
    <property type="project" value="InterPro"/>
</dbReference>
<dbReference type="Gene3D" id="3.90.70.10">
    <property type="entry name" value="Cysteine proteinases"/>
    <property type="match status" value="1"/>
</dbReference>
<feature type="domain" description="Peptidase C1A papain C-terminal" evidence="2">
    <location>
        <begin position="206"/>
        <end position="307"/>
    </location>
</feature>
<dbReference type="GO" id="GO:0006508">
    <property type="term" value="P:proteolysis"/>
    <property type="evidence" value="ECO:0007669"/>
    <property type="project" value="InterPro"/>
</dbReference>
<dbReference type="Pfam" id="PF00112">
    <property type="entry name" value="Peptidase_C1"/>
    <property type="match status" value="1"/>
</dbReference>
<dbReference type="Proteomes" id="UP000836841">
    <property type="component" value="Chromosome 6"/>
</dbReference>
<dbReference type="InterPro" id="IPR038765">
    <property type="entry name" value="Papain-like_cys_pep_sf"/>
</dbReference>
<proteinExistence type="predicted"/>